<dbReference type="PANTHER" id="PTHR24025">
    <property type="entry name" value="DESMOGLEIN FAMILY MEMBER"/>
    <property type="match status" value="1"/>
</dbReference>
<accession>A0ABD3WWI0</accession>
<dbReference type="GO" id="GO:0016020">
    <property type="term" value="C:membrane"/>
    <property type="evidence" value="ECO:0007669"/>
    <property type="project" value="UniProtKB-SubCell"/>
</dbReference>
<sequence>TGWITTKEVLDYETKNTFNIIIVAADGGNPPNVVTHPFQIKVNDLNDEAPNFGLYNMTFYIEENVQIGAVVGMVKADDKDAGENGRVSYYIIAGNIFGLFAVDHITGQITTIREVDYEEASSHSVVIKAVDNSISNPKSNSISVSIHVIDLNDNAPIFDYDPLFLKVRENSGIGQIVYIFTATDADSGPNGTVSYQIQNLSAAGYFALDQTNGQLKVSQVIDYETVQDISLVVKAFDGAPNPQSQMVTTLTVMIIILDENDNAPIFQNIGTLQVSEDEAIGFLVASLIAVDIDSNVNNSGNNVVSYSVLSGNKDGMFALNTKT</sequence>
<evidence type="ECO:0000256" key="4">
    <source>
        <dbReference type="ARBA" id="ARBA00022837"/>
    </source>
</evidence>
<dbReference type="CDD" id="cd11304">
    <property type="entry name" value="Cadherin_repeat"/>
    <property type="match status" value="4"/>
</dbReference>
<feature type="domain" description="Cadherin" evidence="10">
    <location>
        <begin position="61"/>
        <end position="158"/>
    </location>
</feature>
<evidence type="ECO:0000256" key="2">
    <source>
        <dbReference type="ARBA" id="ARBA00022692"/>
    </source>
</evidence>
<evidence type="ECO:0000256" key="1">
    <source>
        <dbReference type="ARBA" id="ARBA00004370"/>
    </source>
</evidence>
<evidence type="ECO:0000256" key="8">
    <source>
        <dbReference type="ARBA" id="ARBA00023180"/>
    </source>
</evidence>
<protein>
    <recommendedName>
        <fullName evidence="10">Cadherin domain-containing protein</fullName>
    </recommendedName>
</protein>
<proteinExistence type="predicted"/>
<dbReference type="EMBL" id="JBJQND010000004">
    <property type="protein sequence ID" value="KAL3878334.1"/>
    <property type="molecule type" value="Genomic_DNA"/>
</dbReference>
<evidence type="ECO:0000313" key="12">
    <source>
        <dbReference type="Proteomes" id="UP001634394"/>
    </source>
</evidence>
<dbReference type="PRINTS" id="PR00205">
    <property type="entry name" value="CADHERIN"/>
</dbReference>
<keyword evidence="2" id="KW-0812">Transmembrane</keyword>
<feature type="non-terminal residue" evidence="11">
    <location>
        <position position="323"/>
    </location>
</feature>
<reference evidence="11 12" key="1">
    <citation type="submission" date="2024-11" db="EMBL/GenBank/DDBJ databases">
        <title>Chromosome-level genome assembly of the freshwater bivalve Anodonta woodiana.</title>
        <authorList>
            <person name="Chen X."/>
        </authorList>
    </citation>
    <scope>NUCLEOTIDE SEQUENCE [LARGE SCALE GENOMIC DNA]</scope>
    <source>
        <strain evidence="11">MN2024</strain>
        <tissue evidence="11">Gills</tissue>
    </source>
</reference>
<dbReference type="GO" id="GO:0048731">
    <property type="term" value="P:system development"/>
    <property type="evidence" value="ECO:0007669"/>
    <property type="project" value="UniProtKB-ARBA"/>
</dbReference>
<dbReference type="SUPFAM" id="SSF49313">
    <property type="entry name" value="Cadherin-like"/>
    <property type="match status" value="4"/>
</dbReference>
<feature type="domain" description="Cadherin" evidence="10">
    <location>
        <begin position="266"/>
        <end position="323"/>
    </location>
</feature>
<feature type="domain" description="Cadherin" evidence="10">
    <location>
        <begin position="159"/>
        <end position="266"/>
    </location>
</feature>
<dbReference type="InterPro" id="IPR020894">
    <property type="entry name" value="Cadherin_CS"/>
</dbReference>
<dbReference type="FunFam" id="2.60.40.60:FF:000081">
    <property type="entry name" value="protocadherin Fat 4"/>
    <property type="match status" value="1"/>
</dbReference>
<dbReference type="Pfam" id="PF00028">
    <property type="entry name" value="Cadherin"/>
    <property type="match status" value="2"/>
</dbReference>
<dbReference type="PANTHER" id="PTHR24025:SF31">
    <property type="entry name" value="NEURAL-CADHERIN"/>
    <property type="match status" value="1"/>
</dbReference>
<dbReference type="Gene3D" id="2.60.40.60">
    <property type="entry name" value="Cadherins"/>
    <property type="match status" value="4"/>
</dbReference>
<comment type="subcellular location">
    <subcellularLocation>
        <location evidence="1">Membrane</location>
    </subcellularLocation>
</comment>
<evidence type="ECO:0000256" key="9">
    <source>
        <dbReference type="PROSITE-ProRule" id="PRU00043"/>
    </source>
</evidence>
<dbReference type="AlphaFoldDB" id="A0ABD3WWI0"/>
<evidence type="ECO:0000313" key="11">
    <source>
        <dbReference type="EMBL" id="KAL3878334.1"/>
    </source>
</evidence>
<keyword evidence="6" id="KW-1133">Transmembrane helix</keyword>
<name>A0ABD3WWI0_SINWO</name>
<dbReference type="InterPro" id="IPR002126">
    <property type="entry name" value="Cadherin-like_dom"/>
</dbReference>
<keyword evidence="8" id="KW-0325">Glycoprotein</keyword>
<evidence type="ECO:0000256" key="7">
    <source>
        <dbReference type="ARBA" id="ARBA00023136"/>
    </source>
</evidence>
<keyword evidence="5" id="KW-0130">Cell adhesion</keyword>
<gene>
    <name evidence="11" type="ORF">ACJMK2_030697</name>
</gene>
<keyword evidence="7" id="KW-0472">Membrane</keyword>
<dbReference type="PROSITE" id="PS00232">
    <property type="entry name" value="CADHERIN_1"/>
    <property type="match status" value="2"/>
</dbReference>
<keyword evidence="3" id="KW-0677">Repeat</keyword>
<dbReference type="SMART" id="SM00112">
    <property type="entry name" value="CA"/>
    <property type="match status" value="3"/>
</dbReference>
<dbReference type="Proteomes" id="UP001634394">
    <property type="component" value="Unassembled WGS sequence"/>
</dbReference>
<organism evidence="11 12">
    <name type="scientific">Sinanodonta woodiana</name>
    <name type="common">Chinese pond mussel</name>
    <name type="synonym">Anodonta woodiana</name>
    <dbReference type="NCBI Taxonomy" id="1069815"/>
    <lineage>
        <taxon>Eukaryota</taxon>
        <taxon>Metazoa</taxon>
        <taxon>Spiralia</taxon>
        <taxon>Lophotrochozoa</taxon>
        <taxon>Mollusca</taxon>
        <taxon>Bivalvia</taxon>
        <taxon>Autobranchia</taxon>
        <taxon>Heteroconchia</taxon>
        <taxon>Palaeoheterodonta</taxon>
        <taxon>Unionida</taxon>
        <taxon>Unionoidea</taxon>
        <taxon>Unionidae</taxon>
        <taxon>Unioninae</taxon>
        <taxon>Sinanodonta</taxon>
    </lineage>
</organism>
<feature type="domain" description="Cadherin" evidence="10">
    <location>
        <begin position="1"/>
        <end position="52"/>
    </location>
</feature>
<dbReference type="GO" id="GO:0007155">
    <property type="term" value="P:cell adhesion"/>
    <property type="evidence" value="ECO:0007669"/>
    <property type="project" value="UniProtKB-KW"/>
</dbReference>
<keyword evidence="4 9" id="KW-0106">Calcium</keyword>
<dbReference type="GO" id="GO:0009887">
    <property type="term" value="P:animal organ morphogenesis"/>
    <property type="evidence" value="ECO:0007669"/>
    <property type="project" value="UniProtKB-ARBA"/>
</dbReference>
<evidence type="ECO:0000256" key="5">
    <source>
        <dbReference type="ARBA" id="ARBA00022889"/>
    </source>
</evidence>
<dbReference type="GO" id="GO:0048729">
    <property type="term" value="P:tissue morphogenesis"/>
    <property type="evidence" value="ECO:0007669"/>
    <property type="project" value="UniProtKB-ARBA"/>
</dbReference>
<comment type="caution">
    <text evidence="11">The sequence shown here is derived from an EMBL/GenBank/DDBJ whole genome shotgun (WGS) entry which is preliminary data.</text>
</comment>
<dbReference type="GO" id="GO:0005509">
    <property type="term" value="F:calcium ion binding"/>
    <property type="evidence" value="ECO:0007669"/>
    <property type="project" value="UniProtKB-UniRule"/>
</dbReference>
<dbReference type="PROSITE" id="PS50268">
    <property type="entry name" value="CADHERIN_2"/>
    <property type="match status" value="4"/>
</dbReference>
<feature type="non-terminal residue" evidence="11">
    <location>
        <position position="1"/>
    </location>
</feature>
<keyword evidence="12" id="KW-1185">Reference proteome</keyword>
<dbReference type="InterPro" id="IPR050971">
    <property type="entry name" value="Cadherin-domain_protein"/>
</dbReference>
<evidence type="ECO:0000256" key="6">
    <source>
        <dbReference type="ARBA" id="ARBA00022989"/>
    </source>
</evidence>
<dbReference type="InterPro" id="IPR015919">
    <property type="entry name" value="Cadherin-like_sf"/>
</dbReference>
<evidence type="ECO:0000256" key="3">
    <source>
        <dbReference type="ARBA" id="ARBA00022737"/>
    </source>
</evidence>
<dbReference type="FunFam" id="2.60.40.60:FF:000020">
    <property type="entry name" value="Dachsous cadherin-related 1b"/>
    <property type="match status" value="1"/>
</dbReference>
<evidence type="ECO:0000259" key="10">
    <source>
        <dbReference type="PROSITE" id="PS50268"/>
    </source>
</evidence>